<evidence type="ECO:0000256" key="4">
    <source>
        <dbReference type="ARBA" id="ARBA00022989"/>
    </source>
</evidence>
<dbReference type="SUPFAM" id="SSF103481">
    <property type="entry name" value="Multidrug resistance efflux transporter EmrE"/>
    <property type="match status" value="2"/>
</dbReference>
<gene>
    <name evidence="8" type="ORF">AIOL_002539</name>
</gene>
<dbReference type="PATRIC" id="fig|1675527.3.peg.2664"/>
<feature type="transmembrane region" description="Helical" evidence="6">
    <location>
        <begin position="260"/>
        <end position="278"/>
    </location>
</feature>
<feature type="domain" description="EamA" evidence="7">
    <location>
        <begin position="146"/>
        <end position="277"/>
    </location>
</feature>
<evidence type="ECO:0000256" key="1">
    <source>
        <dbReference type="ARBA" id="ARBA00004141"/>
    </source>
</evidence>
<comment type="caution">
    <text evidence="8">The sequence shown here is derived from an EMBL/GenBank/DDBJ whole genome shotgun (WGS) entry which is preliminary data.</text>
</comment>
<feature type="transmembrane region" description="Helical" evidence="6">
    <location>
        <begin position="32"/>
        <end position="53"/>
    </location>
</feature>
<dbReference type="Proteomes" id="UP000037178">
    <property type="component" value="Unassembled WGS sequence"/>
</dbReference>
<protein>
    <submittedName>
        <fullName evidence="8">Putative membrane protein</fullName>
    </submittedName>
</protein>
<feature type="transmembrane region" description="Helical" evidence="6">
    <location>
        <begin position="235"/>
        <end position="254"/>
    </location>
</feature>
<feature type="transmembrane region" description="Helical" evidence="6">
    <location>
        <begin position="98"/>
        <end position="115"/>
    </location>
</feature>
<evidence type="ECO:0000313" key="9">
    <source>
        <dbReference type="Proteomes" id="UP000037178"/>
    </source>
</evidence>
<comment type="subcellular location">
    <subcellularLocation>
        <location evidence="1">Membrane</location>
        <topology evidence="1">Multi-pass membrane protein</topology>
    </subcellularLocation>
</comment>
<dbReference type="OrthoDB" id="7165334at2"/>
<dbReference type="InterPro" id="IPR000620">
    <property type="entry name" value="EamA_dom"/>
</dbReference>
<evidence type="ECO:0000259" key="7">
    <source>
        <dbReference type="Pfam" id="PF00892"/>
    </source>
</evidence>
<comment type="similarity">
    <text evidence="2">Belongs to the drug/metabolite transporter (DMT) superfamily. 10 TMS drug/metabolite exporter (DME) (TC 2.A.7.3) family.</text>
</comment>
<evidence type="ECO:0000256" key="5">
    <source>
        <dbReference type="ARBA" id="ARBA00023136"/>
    </source>
</evidence>
<dbReference type="PANTHER" id="PTHR22911:SF6">
    <property type="entry name" value="SOLUTE CARRIER FAMILY 35 MEMBER G1"/>
    <property type="match status" value="1"/>
</dbReference>
<evidence type="ECO:0000313" key="8">
    <source>
        <dbReference type="EMBL" id="KMW57574.1"/>
    </source>
</evidence>
<dbReference type="STRING" id="1675527.AIOL_002539"/>
<evidence type="ECO:0000256" key="2">
    <source>
        <dbReference type="ARBA" id="ARBA00009853"/>
    </source>
</evidence>
<feature type="transmembrane region" description="Helical" evidence="6">
    <location>
        <begin position="122"/>
        <end position="138"/>
    </location>
</feature>
<keyword evidence="5 6" id="KW-0472">Membrane</keyword>
<keyword evidence="9" id="KW-1185">Reference proteome</keyword>
<feature type="domain" description="EamA" evidence="7">
    <location>
        <begin position="6"/>
        <end position="137"/>
    </location>
</feature>
<organism evidence="8 9">
    <name type="scientific">Candidatus Rhodobacter oscarellae</name>
    <dbReference type="NCBI Taxonomy" id="1675527"/>
    <lineage>
        <taxon>Bacteria</taxon>
        <taxon>Pseudomonadati</taxon>
        <taxon>Pseudomonadota</taxon>
        <taxon>Alphaproteobacteria</taxon>
        <taxon>Rhodobacterales</taxon>
        <taxon>Rhodobacter group</taxon>
        <taxon>Rhodobacter</taxon>
    </lineage>
</organism>
<sequence length="288" mass="29629">MSNLRAIGLMLFSMATFAIGDALIKVASADLAVGQMVLIIASMGLVFFVALALRAGQPLYAPGFWAPPVILRNLVEACTAICMVSAISATTLSLTISIVQAVPLLVTLGAALFLGEHVGPRRWVAVAVGLLGVMIMLRPSSEGIALGALWAVGAAIGLAVRDIASRLAPPDVTNLQLAIWGTASLIPSSALFMAFTEAAPLAPGPLAITFVAAAATALGYYAITAAMRTGEVSAVAPFRYTRLLFALVLAMLFLGERPDAATLIGAAVVIASGLFVLLRERALAQTAA</sequence>
<proteinExistence type="inferred from homology"/>
<feature type="transmembrane region" description="Helical" evidence="6">
    <location>
        <begin position="74"/>
        <end position="92"/>
    </location>
</feature>
<keyword evidence="3 6" id="KW-0812">Transmembrane</keyword>
<accession>A0A0J9E6Y8</accession>
<name>A0A0J9E6Y8_9RHOB</name>
<keyword evidence="4 6" id="KW-1133">Transmembrane helix</keyword>
<feature type="transmembrane region" description="Helical" evidence="6">
    <location>
        <begin position="175"/>
        <end position="195"/>
    </location>
</feature>
<dbReference type="PANTHER" id="PTHR22911">
    <property type="entry name" value="ACYL-MALONYL CONDENSING ENZYME-RELATED"/>
    <property type="match status" value="1"/>
</dbReference>
<dbReference type="AlphaFoldDB" id="A0A0J9E6Y8"/>
<dbReference type="EMBL" id="LFTY01000002">
    <property type="protein sequence ID" value="KMW57574.1"/>
    <property type="molecule type" value="Genomic_DNA"/>
</dbReference>
<dbReference type="RefSeq" id="WP_049643285.1">
    <property type="nucleotide sequence ID" value="NZ_LFTY01000002.1"/>
</dbReference>
<dbReference type="GO" id="GO:0016020">
    <property type="term" value="C:membrane"/>
    <property type="evidence" value="ECO:0007669"/>
    <property type="project" value="UniProtKB-SubCell"/>
</dbReference>
<evidence type="ECO:0000256" key="6">
    <source>
        <dbReference type="SAM" id="Phobius"/>
    </source>
</evidence>
<dbReference type="InterPro" id="IPR037185">
    <property type="entry name" value="EmrE-like"/>
</dbReference>
<dbReference type="Pfam" id="PF00892">
    <property type="entry name" value="EamA"/>
    <property type="match status" value="2"/>
</dbReference>
<reference evidence="8 9" key="1">
    <citation type="submission" date="2015-06" db="EMBL/GenBank/DDBJ databases">
        <title>Draft genome sequence of an Alphaproteobacteria species associated to the Mediterranean sponge Oscarella lobularis.</title>
        <authorList>
            <person name="Jourda C."/>
            <person name="Santini S."/>
            <person name="Claverie J.-M."/>
        </authorList>
    </citation>
    <scope>NUCLEOTIDE SEQUENCE [LARGE SCALE GENOMIC DNA]</scope>
    <source>
        <strain evidence="8">IGS</strain>
    </source>
</reference>
<evidence type="ECO:0000256" key="3">
    <source>
        <dbReference type="ARBA" id="ARBA00022692"/>
    </source>
</evidence>
<feature type="transmembrane region" description="Helical" evidence="6">
    <location>
        <begin position="201"/>
        <end position="223"/>
    </location>
</feature>
<feature type="transmembrane region" description="Helical" evidence="6">
    <location>
        <begin position="144"/>
        <end position="163"/>
    </location>
</feature>